<evidence type="ECO:0000313" key="2">
    <source>
        <dbReference type="EMBL" id="MFC5544905.1"/>
    </source>
</evidence>
<evidence type="ECO:0000259" key="1">
    <source>
        <dbReference type="SMART" id="SM00347"/>
    </source>
</evidence>
<accession>A0ABW0RN68</accession>
<reference evidence="3" key="1">
    <citation type="journal article" date="2019" name="Int. J. Syst. Evol. Microbiol.">
        <title>The Global Catalogue of Microorganisms (GCM) 10K type strain sequencing project: providing services to taxonomists for standard genome sequencing and annotation.</title>
        <authorList>
            <consortium name="The Broad Institute Genomics Platform"/>
            <consortium name="The Broad Institute Genome Sequencing Center for Infectious Disease"/>
            <person name="Wu L."/>
            <person name="Ma J."/>
        </authorList>
    </citation>
    <scope>NUCLEOTIDE SEQUENCE [LARGE SCALE GENOMIC DNA]</scope>
    <source>
        <strain evidence="3">CGMCC 4.1799</strain>
    </source>
</reference>
<keyword evidence="3" id="KW-1185">Reference proteome</keyword>
<dbReference type="Proteomes" id="UP001596055">
    <property type="component" value="Unassembled WGS sequence"/>
</dbReference>
<comment type="caution">
    <text evidence="2">The sequence shown here is derived from an EMBL/GenBank/DDBJ whole genome shotgun (WGS) entry which is preliminary data.</text>
</comment>
<dbReference type="SMART" id="SM00347">
    <property type="entry name" value="HTH_MARR"/>
    <property type="match status" value="1"/>
</dbReference>
<dbReference type="InterPro" id="IPR039422">
    <property type="entry name" value="MarR/SlyA-like"/>
</dbReference>
<dbReference type="Gene3D" id="1.10.10.10">
    <property type="entry name" value="Winged helix-like DNA-binding domain superfamily/Winged helix DNA-binding domain"/>
    <property type="match status" value="1"/>
</dbReference>
<dbReference type="Pfam" id="PF12802">
    <property type="entry name" value="MarR_2"/>
    <property type="match status" value="1"/>
</dbReference>
<dbReference type="InterPro" id="IPR000835">
    <property type="entry name" value="HTH_MarR-typ"/>
</dbReference>
<dbReference type="InterPro" id="IPR036390">
    <property type="entry name" value="WH_DNA-bd_sf"/>
</dbReference>
<dbReference type="SUPFAM" id="SSF46785">
    <property type="entry name" value="Winged helix' DNA-binding domain"/>
    <property type="match status" value="1"/>
</dbReference>
<protein>
    <submittedName>
        <fullName evidence="2">MarR family winged helix-turn-helix transcriptional regulator</fullName>
    </submittedName>
</protein>
<feature type="domain" description="HTH marR-type" evidence="1">
    <location>
        <begin position="37"/>
        <end position="136"/>
    </location>
</feature>
<dbReference type="PANTHER" id="PTHR33164:SF43">
    <property type="entry name" value="HTH-TYPE TRANSCRIPTIONAL REPRESSOR YETL"/>
    <property type="match status" value="1"/>
</dbReference>
<dbReference type="RefSeq" id="WP_248153634.1">
    <property type="nucleotide sequence ID" value="NZ_JAKZAJ010000001.1"/>
</dbReference>
<proteinExistence type="predicted"/>
<organism evidence="2 3">
    <name type="scientific">Marinobacter koreensis</name>
    <dbReference type="NCBI Taxonomy" id="335974"/>
    <lineage>
        <taxon>Bacteria</taxon>
        <taxon>Pseudomonadati</taxon>
        <taxon>Pseudomonadota</taxon>
        <taxon>Gammaproteobacteria</taxon>
        <taxon>Pseudomonadales</taxon>
        <taxon>Marinobacteraceae</taxon>
        <taxon>Marinobacter</taxon>
    </lineage>
</organism>
<dbReference type="PANTHER" id="PTHR33164">
    <property type="entry name" value="TRANSCRIPTIONAL REGULATOR, MARR FAMILY"/>
    <property type="match status" value="1"/>
</dbReference>
<evidence type="ECO:0000313" key="3">
    <source>
        <dbReference type="Proteomes" id="UP001596055"/>
    </source>
</evidence>
<dbReference type="InterPro" id="IPR036388">
    <property type="entry name" value="WH-like_DNA-bd_sf"/>
</dbReference>
<sequence>MTPDTNDHSNTDLTKADFERLSHFRYRLRVFLRHSENICRKHGLTALQYQLLLHLKGFEDREWATVSELSDKLQAKHHGTVALIDRCVEAKLVERRPSASDGRRIEVHLLPRGAELTETIAREHQPELAYLQDEFRLPGWPTGEES</sequence>
<gene>
    <name evidence="2" type="ORF">ACFPQA_07570</name>
</gene>
<name>A0ABW0RN68_9GAMM</name>
<dbReference type="EMBL" id="JBHSNL010000001">
    <property type="protein sequence ID" value="MFC5544905.1"/>
    <property type="molecule type" value="Genomic_DNA"/>
</dbReference>